<accession>A0ABQ9E459</accession>
<protein>
    <recommendedName>
        <fullName evidence="4">Nose resistant to fluoxetine protein 6</fullName>
    </recommendedName>
</protein>
<dbReference type="Proteomes" id="UP001217089">
    <property type="component" value="Unassembled WGS sequence"/>
</dbReference>
<evidence type="ECO:0000313" key="3">
    <source>
        <dbReference type="Proteomes" id="UP001217089"/>
    </source>
</evidence>
<keyword evidence="1" id="KW-0472">Membrane</keyword>
<sequence>MSVEVSALYNAVHRSVWAAALCWVIFACATGYGGFVNTLMSWPGLVPLSRLTYCAYLIHPQVQSLYNSSLRKPYYWNDLTVSFLFIGYLVLSYAAALVISMAFEAPMMGLEKVIFRRGEGERKKKCC</sequence>
<name>A0ABQ9E459_TEGGR</name>
<dbReference type="EMBL" id="JARBDR010000919">
    <property type="protein sequence ID" value="KAJ8299915.1"/>
    <property type="molecule type" value="Genomic_DNA"/>
</dbReference>
<evidence type="ECO:0008006" key="4">
    <source>
        <dbReference type="Google" id="ProtNLM"/>
    </source>
</evidence>
<proteinExistence type="predicted"/>
<keyword evidence="1" id="KW-0812">Transmembrane</keyword>
<evidence type="ECO:0000256" key="1">
    <source>
        <dbReference type="SAM" id="Phobius"/>
    </source>
</evidence>
<dbReference type="PANTHER" id="PTHR11161">
    <property type="entry name" value="O-ACYLTRANSFERASE"/>
    <property type="match status" value="1"/>
</dbReference>
<keyword evidence="1" id="KW-1133">Transmembrane helix</keyword>
<gene>
    <name evidence="2" type="ORF">KUTeg_021434</name>
</gene>
<keyword evidence="3" id="KW-1185">Reference proteome</keyword>
<evidence type="ECO:0000313" key="2">
    <source>
        <dbReference type="EMBL" id="KAJ8299915.1"/>
    </source>
</evidence>
<reference evidence="2 3" key="1">
    <citation type="submission" date="2022-12" db="EMBL/GenBank/DDBJ databases">
        <title>Chromosome-level genome of Tegillarca granosa.</title>
        <authorList>
            <person name="Kim J."/>
        </authorList>
    </citation>
    <scope>NUCLEOTIDE SEQUENCE [LARGE SCALE GENOMIC DNA]</scope>
    <source>
        <strain evidence="2">Teg-2019</strain>
        <tissue evidence="2">Adductor muscle</tissue>
    </source>
</reference>
<organism evidence="2 3">
    <name type="scientific">Tegillarca granosa</name>
    <name type="common">Malaysian cockle</name>
    <name type="synonym">Anadara granosa</name>
    <dbReference type="NCBI Taxonomy" id="220873"/>
    <lineage>
        <taxon>Eukaryota</taxon>
        <taxon>Metazoa</taxon>
        <taxon>Spiralia</taxon>
        <taxon>Lophotrochozoa</taxon>
        <taxon>Mollusca</taxon>
        <taxon>Bivalvia</taxon>
        <taxon>Autobranchia</taxon>
        <taxon>Pteriomorphia</taxon>
        <taxon>Arcoida</taxon>
        <taxon>Arcoidea</taxon>
        <taxon>Arcidae</taxon>
        <taxon>Tegillarca</taxon>
    </lineage>
</organism>
<feature type="transmembrane region" description="Helical" evidence="1">
    <location>
        <begin position="16"/>
        <end position="35"/>
    </location>
</feature>
<feature type="transmembrane region" description="Helical" evidence="1">
    <location>
        <begin position="79"/>
        <end position="103"/>
    </location>
</feature>
<dbReference type="InterPro" id="IPR052728">
    <property type="entry name" value="O2_lipid_transport_reg"/>
</dbReference>
<comment type="caution">
    <text evidence="2">The sequence shown here is derived from an EMBL/GenBank/DDBJ whole genome shotgun (WGS) entry which is preliminary data.</text>
</comment>
<dbReference type="PANTHER" id="PTHR11161:SF0">
    <property type="entry name" value="O-ACYLTRANSFERASE LIKE PROTEIN"/>
    <property type="match status" value="1"/>
</dbReference>